<dbReference type="VEuPathDB" id="FungiDB:ASPVEDRAFT_37475"/>
<dbReference type="EMBL" id="KV878126">
    <property type="protein sequence ID" value="OJI98038.1"/>
    <property type="molecule type" value="Genomic_DNA"/>
</dbReference>
<organism evidence="2 3">
    <name type="scientific">Aspergillus versicolor CBS 583.65</name>
    <dbReference type="NCBI Taxonomy" id="1036611"/>
    <lineage>
        <taxon>Eukaryota</taxon>
        <taxon>Fungi</taxon>
        <taxon>Dikarya</taxon>
        <taxon>Ascomycota</taxon>
        <taxon>Pezizomycotina</taxon>
        <taxon>Eurotiomycetes</taxon>
        <taxon>Eurotiomycetidae</taxon>
        <taxon>Eurotiales</taxon>
        <taxon>Aspergillaceae</taxon>
        <taxon>Aspergillus</taxon>
        <taxon>Aspergillus subgen. Nidulantes</taxon>
    </lineage>
</organism>
<dbReference type="AlphaFoldDB" id="A0A1L9P967"/>
<evidence type="ECO:0000313" key="3">
    <source>
        <dbReference type="Proteomes" id="UP000184073"/>
    </source>
</evidence>
<dbReference type="GeneID" id="63726992"/>
<dbReference type="InterPro" id="IPR004839">
    <property type="entry name" value="Aminotransferase_I/II_large"/>
</dbReference>
<dbReference type="InterPro" id="IPR015422">
    <property type="entry name" value="PyrdxlP-dep_Trfase_small"/>
</dbReference>
<keyword evidence="3" id="KW-1185">Reference proteome</keyword>
<dbReference type="InterPro" id="IPR015424">
    <property type="entry name" value="PyrdxlP-dep_Trfase"/>
</dbReference>
<dbReference type="Gene3D" id="3.90.1150.10">
    <property type="entry name" value="Aspartate Aminotransferase, domain 1"/>
    <property type="match status" value="1"/>
</dbReference>
<dbReference type="Pfam" id="PF00155">
    <property type="entry name" value="Aminotran_1_2"/>
    <property type="match status" value="1"/>
</dbReference>
<feature type="domain" description="Aminotransferase class I/classII large" evidence="1">
    <location>
        <begin position="1"/>
        <end position="115"/>
    </location>
</feature>
<dbReference type="RefSeq" id="XP_040663801.1">
    <property type="nucleotide sequence ID" value="XM_040811481.1"/>
</dbReference>
<dbReference type="STRING" id="1036611.A0A1L9P967"/>
<dbReference type="GO" id="GO:0030170">
    <property type="term" value="F:pyridoxal phosphate binding"/>
    <property type="evidence" value="ECO:0007669"/>
    <property type="project" value="InterPro"/>
</dbReference>
<sequence>MLSDDTWVEPFIQTNRQRLAQNYTITIRLLERHRIPYKKGQNAGFFVWVGLFDRLRREVDAALEAGVPGTSESTARDLQNKLQETLLKQAIFLALGMDFGGDAPGWYRIVFAHEKEYPKLGLGRMINALRQQQWC</sequence>
<protein>
    <recommendedName>
        <fullName evidence="1">Aminotransferase class I/classII large domain-containing protein</fullName>
    </recommendedName>
</protein>
<evidence type="ECO:0000313" key="2">
    <source>
        <dbReference type="EMBL" id="OJI98038.1"/>
    </source>
</evidence>
<gene>
    <name evidence="2" type="ORF">ASPVEDRAFT_37475</name>
</gene>
<dbReference type="Proteomes" id="UP000184073">
    <property type="component" value="Unassembled WGS sequence"/>
</dbReference>
<name>A0A1L9P967_ASPVE</name>
<reference evidence="3" key="1">
    <citation type="journal article" date="2017" name="Genome Biol.">
        <title>Comparative genomics reveals high biological diversity and specific adaptations in the industrially and medically important fungal genus Aspergillus.</title>
        <authorList>
            <person name="de Vries R.P."/>
            <person name="Riley R."/>
            <person name="Wiebenga A."/>
            <person name="Aguilar-Osorio G."/>
            <person name="Amillis S."/>
            <person name="Uchima C.A."/>
            <person name="Anderluh G."/>
            <person name="Asadollahi M."/>
            <person name="Askin M."/>
            <person name="Barry K."/>
            <person name="Battaglia E."/>
            <person name="Bayram O."/>
            <person name="Benocci T."/>
            <person name="Braus-Stromeyer S.A."/>
            <person name="Caldana C."/>
            <person name="Canovas D."/>
            <person name="Cerqueira G.C."/>
            <person name="Chen F."/>
            <person name="Chen W."/>
            <person name="Choi C."/>
            <person name="Clum A."/>
            <person name="Dos Santos R.A."/>
            <person name="Damasio A.R."/>
            <person name="Diallinas G."/>
            <person name="Emri T."/>
            <person name="Fekete E."/>
            <person name="Flipphi M."/>
            <person name="Freyberg S."/>
            <person name="Gallo A."/>
            <person name="Gournas C."/>
            <person name="Habgood R."/>
            <person name="Hainaut M."/>
            <person name="Harispe M.L."/>
            <person name="Henrissat B."/>
            <person name="Hilden K.S."/>
            <person name="Hope R."/>
            <person name="Hossain A."/>
            <person name="Karabika E."/>
            <person name="Karaffa L."/>
            <person name="Karanyi Z."/>
            <person name="Krasevec N."/>
            <person name="Kuo A."/>
            <person name="Kusch H."/>
            <person name="LaButti K."/>
            <person name="Lagendijk E.L."/>
            <person name="Lapidus A."/>
            <person name="Levasseur A."/>
            <person name="Lindquist E."/>
            <person name="Lipzen A."/>
            <person name="Logrieco A.F."/>
            <person name="MacCabe A."/>
            <person name="Maekelae M.R."/>
            <person name="Malavazi I."/>
            <person name="Melin P."/>
            <person name="Meyer V."/>
            <person name="Mielnichuk N."/>
            <person name="Miskei M."/>
            <person name="Molnar A.P."/>
            <person name="Mule G."/>
            <person name="Ngan C.Y."/>
            <person name="Orejas M."/>
            <person name="Orosz E."/>
            <person name="Ouedraogo J.P."/>
            <person name="Overkamp K.M."/>
            <person name="Park H.-S."/>
            <person name="Perrone G."/>
            <person name="Piumi F."/>
            <person name="Punt P.J."/>
            <person name="Ram A.F."/>
            <person name="Ramon A."/>
            <person name="Rauscher S."/>
            <person name="Record E."/>
            <person name="Riano-Pachon D.M."/>
            <person name="Robert V."/>
            <person name="Roehrig J."/>
            <person name="Ruller R."/>
            <person name="Salamov A."/>
            <person name="Salih N.S."/>
            <person name="Samson R.A."/>
            <person name="Sandor E."/>
            <person name="Sanguinetti M."/>
            <person name="Schuetze T."/>
            <person name="Sepcic K."/>
            <person name="Shelest E."/>
            <person name="Sherlock G."/>
            <person name="Sophianopoulou V."/>
            <person name="Squina F.M."/>
            <person name="Sun H."/>
            <person name="Susca A."/>
            <person name="Todd R.B."/>
            <person name="Tsang A."/>
            <person name="Unkles S.E."/>
            <person name="van de Wiele N."/>
            <person name="van Rossen-Uffink D."/>
            <person name="Oliveira J.V."/>
            <person name="Vesth T.C."/>
            <person name="Visser J."/>
            <person name="Yu J.-H."/>
            <person name="Zhou M."/>
            <person name="Andersen M.R."/>
            <person name="Archer D.B."/>
            <person name="Baker S.E."/>
            <person name="Benoit I."/>
            <person name="Brakhage A.A."/>
            <person name="Braus G.H."/>
            <person name="Fischer R."/>
            <person name="Frisvad J.C."/>
            <person name="Goldman G.H."/>
            <person name="Houbraken J."/>
            <person name="Oakley B."/>
            <person name="Pocsi I."/>
            <person name="Scazzocchio C."/>
            <person name="Seiboth B."/>
            <person name="vanKuyk P.A."/>
            <person name="Wortman J."/>
            <person name="Dyer P.S."/>
            <person name="Grigoriev I.V."/>
        </authorList>
    </citation>
    <scope>NUCLEOTIDE SEQUENCE [LARGE SCALE GENOMIC DNA]</scope>
    <source>
        <strain evidence="3">CBS 583.65</strain>
    </source>
</reference>
<proteinExistence type="predicted"/>
<dbReference type="SUPFAM" id="SSF53383">
    <property type="entry name" value="PLP-dependent transferases"/>
    <property type="match status" value="1"/>
</dbReference>
<evidence type="ECO:0000259" key="1">
    <source>
        <dbReference type="Pfam" id="PF00155"/>
    </source>
</evidence>
<dbReference type="OrthoDB" id="691673at2759"/>
<accession>A0A1L9P967</accession>